<keyword evidence="2" id="KW-1185">Reference proteome</keyword>
<proteinExistence type="predicted"/>
<accession>A0A8S4PT40</accession>
<gene>
    <name evidence="1" type="ORF">OFUS_LOCUS20287</name>
</gene>
<sequence>MSVAMVIQCTIHLLQSKRDLISCSFNSCSITSIVNQFRFSWQTSLYVLRFFHFRIPIMSENSLCTGCQHNMYLKTFQMYMYIVQQLDIHSKDWGRWNSPCSPKVGQFT</sequence>
<protein>
    <submittedName>
        <fullName evidence="1">Uncharacterized protein</fullName>
    </submittedName>
</protein>
<name>A0A8S4PT40_OWEFU</name>
<comment type="caution">
    <text evidence="1">The sequence shown here is derived from an EMBL/GenBank/DDBJ whole genome shotgun (WGS) entry which is preliminary data.</text>
</comment>
<dbReference type="EMBL" id="CAIIXF020000010">
    <property type="protein sequence ID" value="CAH1795799.1"/>
    <property type="molecule type" value="Genomic_DNA"/>
</dbReference>
<organism evidence="1 2">
    <name type="scientific">Owenia fusiformis</name>
    <name type="common">Polychaete worm</name>
    <dbReference type="NCBI Taxonomy" id="6347"/>
    <lineage>
        <taxon>Eukaryota</taxon>
        <taxon>Metazoa</taxon>
        <taxon>Spiralia</taxon>
        <taxon>Lophotrochozoa</taxon>
        <taxon>Annelida</taxon>
        <taxon>Polychaeta</taxon>
        <taxon>Sedentaria</taxon>
        <taxon>Canalipalpata</taxon>
        <taxon>Sabellida</taxon>
        <taxon>Oweniida</taxon>
        <taxon>Oweniidae</taxon>
        <taxon>Owenia</taxon>
    </lineage>
</organism>
<reference evidence="1" key="1">
    <citation type="submission" date="2022-03" db="EMBL/GenBank/DDBJ databases">
        <authorList>
            <person name="Martin C."/>
        </authorList>
    </citation>
    <scope>NUCLEOTIDE SEQUENCE</scope>
</reference>
<dbReference type="AlphaFoldDB" id="A0A8S4PT40"/>
<dbReference type="Proteomes" id="UP000749559">
    <property type="component" value="Unassembled WGS sequence"/>
</dbReference>
<evidence type="ECO:0000313" key="1">
    <source>
        <dbReference type="EMBL" id="CAH1795799.1"/>
    </source>
</evidence>
<evidence type="ECO:0000313" key="2">
    <source>
        <dbReference type="Proteomes" id="UP000749559"/>
    </source>
</evidence>